<evidence type="ECO:0000313" key="4">
    <source>
        <dbReference type="EMBL" id="PHN97122.1"/>
    </source>
</evidence>
<dbReference type="RefSeq" id="WP_099215978.1">
    <property type="nucleotide sequence ID" value="NZ_JAUYVU010000011.1"/>
</dbReference>
<dbReference type="InterPro" id="IPR015943">
    <property type="entry name" value="WD40/YVTN_repeat-like_dom_sf"/>
</dbReference>
<keyword evidence="6" id="KW-1185">Reference proteome</keyword>
<evidence type="ECO:0000313" key="5">
    <source>
        <dbReference type="Proteomes" id="UP000222163"/>
    </source>
</evidence>
<feature type="domain" description="Pyrrolo-quinoline quinone repeat" evidence="2">
    <location>
        <begin position="260"/>
        <end position="353"/>
    </location>
</feature>
<comment type="caution">
    <text evidence="4">The sequence shown here is derived from an EMBL/GenBank/DDBJ whole genome shotgun (WGS) entry which is preliminary data.</text>
</comment>
<proteinExistence type="predicted"/>
<accession>A0A2G1BSU6</accession>
<protein>
    <submittedName>
        <fullName evidence="3">PQQ-binding-like beta-propeller repeat protein</fullName>
    </submittedName>
</protein>
<dbReference type="Proteomes" id="UP001242342">
    <property type="component" value="Unassembled WGS sequence"/>
</dbReference>
<dbReference type="EMBL" id="PDUU01000009">
    <property type="protein sequence ID" value="PHN97122.1"/>
    <property type="molecule type" value="Genomic_DNA"/>
</dbReference>
<name>A0A2G1BSU6_9FLAO</name>
<dbReference type="Gene3D" id="2.130.10.10">
    <property type="entry name" value="YVTN repeat-like/Quinoprotein amine dehydrogenase"/>
    <property type="match status" value="1"/>
</dbReference>
<feature type="signal peptide" evidence="1">
    <location>
        <begin position="1"/>
        <end position="18"/>
    </location>
</feature>
<evidence type="ECO:0000313" key="6">
    <source>
        <dbReference type="Proteomes" id="UP001242342"/>
    </source>
</evidence>
<gene>
    <name evidence="4" type="ORF">CSC81_11985</name>
    <name evidence="3" type="ORF">Q8W23_13535</name>
</gene>
<dbReference type="Proteomes" id="UP000222163">
    <property type="component" value="Unassembled WGS sequence"/>
</dbReference>
<evidence type="ECO:0000313" key="3">
    <source>
        <dbReference type="EMBL" id="MDP2542498.1"/>
    </source>
</evidence>
<feature type="chain" id="PRO_5013753453" evidence="1">
    <location>
        <begin position="19"/>
        <end position="641"/>
    </location>
</feature>
<dbReference type="EMBL" id="JAUYVU010000011">
    <property type="protein sequence ID" value="MDP2542498.1"/>
    <property type="molecule type" value="Genomic_DNA"/>
</dbReference>
<evidence type="ECO:0000256" key="1">
    <source>
        <dbReference type="SAM" id="SignalP"/>
    </source>
</evidence>
<dbReference type="InterPro" id="IPR011047">
    <property type="entry name" value="Quinoprotein_ADH-like_sf"/>
</dbReference>
<organism evidence="4 5">
    <name type="scientific">Tenacibaculum discolor</name>
    <dbReference type="NCBI Taxonomy" id="361581"/>
    <lineage>
        <taxon>Bacteria</taxon>
        <taxon>Pseudomonadati</taxon>
        <taxon>Bacteroidota</taxon>
        <taxon>Flavobacteriia</taxon>
        <taxon>Flavobacteriales</taxon>
        <taxon>Flavobacteriaceae</taxon>
        <taxon>Tenacibaculum</taxon>
    </lineage>
</organism>
<keyword evidence="1" id="KW-0732">Signal</keyword>
<dbReference type="Pfam" id="PF13360">
    <property type="entry name" value="PQQ_2"/>
    <property type="match status" value="1"/>
</dbReference>
<sequence>MKTKLFLLFLLTFLLASAQKTPDHTLTLDSKISDVYLHNLTGIPVVTTDGAVYGVNGETGQKIWEFKESGFIKNLNALGQDGGSSFSEVALSPFGKFNQTIFNIKTGHKILDEKTNGYIGIFDDKFVFGKNAILFFAKTDKTEAKLFLTSIENDNIIWESSIKTNKKLGSLLLGGAGAYNFIQNEDKIAFTAGKTVFLINKSDGKVILSEKYDAGKLFFTEDNKSLIAVENKSSSLVGGAIKAGFTMGLSLIGKKVIGKELIAFDVNSGKEAWKKPIKLDEGFVDYQFEDGKLFLIHEDGAKLFDYHTGEDAWKKEFKRKKVKGVEKTSEGYIVYYKNKKHLLDNTGKKVWKKPQKLISGIDFEVEDDEEYTTFEYNNGIILVTPFRILYYKKGQEKKVYRIAVDPKEDKLTFDNKNQNLIILKGKKLYILNPDKGLGKDQVKKIEFHNKKDINLLEARDNGYFINGNWEFVMTDLKGNAIKKEFFKQPGEGLRHLKNFGAFTLGVTGSAMQLAGMYNMSTGVGLHTSEHFVGQQNMMKQGTGESRFYKGYNQHSQGELMTSFANDIWDDTRHNAFKATKNNAFFYANKEGKKVLVQVNKDSGDTVETYEFGVDKPKYKIDKPAKKIYFSKGKDLKIFSYN</sequence>
<dbReference type="SUPFAM" id="SSF50998">
    <property type="entry name" value="Quinoprotein alcohol dehydrogenase-like"/>
    <property type="match status" value="1"/>
</dbReference>
<dbReference type="AlphaFoldDB" id="A0A2G1BSU6"/>
<dbReference type="InterPro" id="IPR002372">
    <property type="entry name" value="PQQ_rpt_dom"/>
</dbReference>
<reference evidence="4" key="2">
    <citation type="submission" date="2017-10" db="EMBL/GenBank/DDBJ databases">
        <authorList>
            <person name="Enke T.N."/>
            <person name="Cordero O.X."/>
        </authorList>
    </citation>
    <scope>NUCLEOTIDE SEQUENCE</scope>
    <source>
        <strain evidence="4">4G03</strain>
    </source>
</reference>
<evidence type="ECO:0000259" key="2">
    <source>
        <dbReference type="Pfam" id="PF13360"/>
    </source>
</evidence>
<reference evidence="4 5" key="1">
    <citation type="journal article" date="2016" name="Nat. Commun.">
        <title>Microbial interactions lead to rapid micro-scale successions on model marine particles.</title>
        <authorList>
            <person name="Datta M.S."/>
            <person name="Sliwerska E."/>
            <person name="Gore J."/>
            <person name="Polz M.F."/>
            <person name="Cordero O.X."/>
        </authorList>
    </citation>
    <scope>NUCLEOTIDE SEQUENCE [LARGE SCALE GENOMIC DNA]</scope>
    <source>
        <strain evidence="4 5">4G03</strain>
    </source>
</reference>
<reference evidence="3 6" key="3">
    <citation type="submission" date="2023-07" db="EMBL/GenBank/DDBJ databases">
        <title>Genome content predicts the carbon catabolic preferences of heterotrophic bacteria.</title>
        <authorList>
            <person name="Gralka M."/>
        </authorList>
    </citation>
    <scope>NUCLEOTIDE SEQUENCE [LARGE SCALE GENOMIC DNA]</scope>
    <source>
        <strain evidence="3 6">4G03</strain>
    </source>
</reference>